<organism evidence="1 2">
    <name type="scientific">Alloacidobacterium dinghuense</name>
    <dbReference type="NCBI Taxonomy" id="2763107"/>
    <lineage>
        <taxon>Bacteria</taxon>
        <taxon>Pseudomonadati</taxon>
        <taxon>Acidobacteriota</taxon>
        <taxon>Terriglobia</taxon>
        <taxon>Terriglobales</taxon>
        <taxon>Acidobacteriaceae</taxon>
        <taxon>Alloacidobacterium</taxon>
    </lineage>
</organism>
<sequence length="70" mass="7636">MPRILKAGELDQWFNPDAITVINRANIAGKPGCEVNFIDGTKLCIPMDPQAFADYVSLQTSHDSHLVHGG</sequence>
<reference evidence="1 2" key="1">
    <citation type="submission" date="2020-08" db="EMBL/GenBank/DDBJ databases">
        <title>Edaphobacter telluris sp. nov. and Acidobacterium dinghuensis sp. nov., two acidobacteria isolated from forest soil.</title>
        <authorList>
            <person name="Fu J."/>
            <person name="Qiu L."/>
        </authorList>
    </citation>
    <scope>NUCLEOTIDE SEQUENCE [LARGE SCALE GENOMIC DNA]</scope>
    <source>
        <strain evidence="1">4Y35</strain>
    </source>
</reference>
<proteinExistence type="predicted"/>
<evidence type="ECO:0000313" key="2">
    <source>
        <dbReference type="Proteomes" id="UP000515312"/>
    </source>
</evidence>
<evidence type="ECO:0000313" key="1">
    <source>
        <dbReference type="EMBL" id="QNI31417.1"/>
    </source>
</evidence>
<name>A0A7G8BFU7_9BACT</name>
<gene>
    <name evidence="1" type="ORF">H7849_20420</name>
</gene>
<dbReference type="Proteomes" id="UP000515312">
    <property type="component" value="Chromosome"/>
</dbReference>
<dbReference type="AlphaFoldDB" id="A0A7G8BFU7"/>
<protein>
    <submittedName>
        <fullName evidence="1">Uncharacterized protein</fullName>
    </submittedName>
</protein>
<accession>A0A7G8BFU7</accession>
<dbReference type="KEGG" id="adin:H7849_20420"/>
<keyword evidence="2" id="KW-1185">Reference proteome</keyword>
<dbReference type="RefSeq" id="WP_186742037.1">
    <property type="nucleotide sequence ID" value="NZ_CP060394.1"/>
</dbReference>
<dbReference type="EMBL" id="CP060394">
    <property type="protein sequence ID" value="QNI31417.1"/>
    <property type="molecule type" value="Genomic_DNA"/>
</dbReference>